<dbReference type="EMBL" id="FQYK01000001">
    <property type="protein sequence ID" value="SHI29353.1"/>
    <property type="molecule type" value="Genomic_DNA"/>
</dbReference>
<evidence type="ECO:0008006" key="4">
    <source>
        <dbReference type="Google" id="ProtNLM"/>
    </source>
</evidence>
<dbReference type="Proteomes" id="UP000184396">
    <property type="component" value="Unassembled WGS sequence"/>
</dbReference>
<proteinExistence type="predicted"/>
<evidence type="ECO:0000256" key="1">
    <source>
        <dbReference type="SAM" id="SignalP"/>
    </source>
</evidence>
<keyword evidence="3" id="KW-1185">Reference proteome</keyword>
<gene>
    <name evidence="2" type="ORF">SAMN05216261_0068</name>
</gene>
<accession>A0A1M5ZZL9</accession>
<protein>
    <recommendedName>
        <fullName evidence="4">Lipoprotein</fullName>
    </recommendedName>
</protein>
<dbReference type="STRING" id="1178825.SAMN05216261_0068"/>
<name>A0A1M5ZZL9_9FLAO</name>
<dbReference type="eggNOG" id="ENOG5032RDT">
    <property type="taxonomic scope" value="Bacteria"/>
</dbReference>
<feature type="signal peptide" evidence="1">
    <location>
        <begin position="1"/>
        <end position="22"/>
    </location>
</feature>
<sequence>MQTLRTFILLMALVTLSSCQFNQSVNKDVTTGAYSRGDGIGVDDIAIEVNGETDNRNEFMFGEHVNLLFDNVSGLTKANGKTFPELGMYIVKNEKDTMLAYPNLLKSLNTGTELSPLQLQATFSAALPNKNNEKYKVFIEITDKKGKGKFNYELPFTVKPNDLLNLKSNGIEYSNIYLWNDTLKQPVFDNNISFEHLFILILDDIEGLEITNEKVFPIFSVDLVDSSDHVILSSPNILSAYEETGVNPQDLKNQITAKLTLAKGTVNNPCKLTATLKDKNSAKEINMMTELNIN</sequence>
<dbReference type="PROSITE" id="PS51257">
    <property type="entry name" value="PROKAR_LIPOPROTEIN"/>
    <property type="match status" value="1"/>
</dbReference>
<keyword evidence="1" id="KW-0732">Signal</keyword>
<evidence type="ECO:0000313" key="3">
    <source>
        <dbReference type="Proteomes" id="UP000184396"/>
    </source>
</evidence>
<organism evidence="2 3">
    <name type="scientific">Algibacter luteus</name>
    <dbReference type="NCBI Taxonomy" id="1178825"/>
    <lineage>
        <taxon>Bacteria</taxon>
        <taxon>Pseudomonadati</taxon>
        <taxon>Bacteroidota</taxon>
        <taxon>Flavobacteriia</taxon>
        <taxon>Flavobacteriales</taxon>
        <taxon>Flavobacteriaceae</taxon>
        <taxon>Algibacter</taxon>
    </lineage>
</organism>
<dbReference type="OrthoDB" id="1418519at2"/>
<dbReference type="RefSeq" id="WP_019387093.1">
    <property type="nucleotide sequence ID" value="NZ_ALIH01000004.1"/>
</dbReference>
<feature type="chain" id="PRO_5009915535" description="Lipoprotein" evidence="1">
    <location>
        <begin position="23"/>
        <end position="294"/>
    </location>
</feature>
<reference evidence="2 3" key="1">
    <citation type="submission" date="2016-11" db="EMBL/GenBank/DDBJ databases">
        <authorList>
            <person name="Jaros S."/>
            <person name="Januszkiewicz K."/>
            <person name="Wedrychowicz H."/>
        </authorList>
    </citation>
    <scope>NUCLEOTIDE SEQUENCE [LARGE SCALE GENOMIC DNA]</scope>
    <source>
        <strain evidence="2 3">CGMCC 1.12213</strain>
    </source>
</reference>
<evidence type="ECO:0000313" key="2">
    <source>
        <dbReference type="EMBL" id="SHI29353.1"/>
    </source>
</evidence>
<dbReference type="AlphaFoldDB" id="A0A1M5ZZL9"/>